<dbReference type="PROSITE" id="PS51732">
    <property type="entry name" value="ASN_GLN_ASE_3"/>
    <property type="match status" value="1"/>
</dbReference>
<evidence type="ECO:0000259" key="3">
    <source>
        <dbReference type="Pfam" id="PF00710"/>
    </source>
</evidence>
<evidence type="ECO:0000313" key="4">
    <source>
        <dbReference type="EMBL" id="CEQ40027.1"/>
    </source>
</evidence>
<feature type="non-terminal residue" evidence="4">
    <location>
        <position position="1"/>
    </location>
</feature>
<reference evidence="5" key="1">
    <citation type="submission" date="2015-02" db="EMBL/GenBank/DDBJ databases">
        <authorList>
            <person name="Gon?alves P."/>
        </authorList>
    </citation>
    <scope>NUCLEOTIDE SEQUENCE [LARGE SCALE GENOMIC DNA]</scope>
</reference>
<feature type="compositionally biased region" description="Basic and acidic residues" evidence="1">
    <location>
        <begin position="390"/>
        <end position="401"/>
    </location>
</feature>
<feature type="chain" id="PRO_5002303264" evidence="2">
    <location>
        <begin position="19"/>
        <end position="401"/>
    </location>
</feature>
<gene>
    <name evidence="4" type="primary">SPOSA6832_01599</name>
</gene>
<evidence type="ECO:0000313" key="5">
    <source>
        <dbReference type="Proteomes" id="UP000243876"/>
    </source>
</evidence>
<dbReference type="GO" id="GO:0004067">
    <property type="term" value="F:asparaginase activity"/>
    <property type="evidence" value="ECO:0007669"/>
    <property type="project" value="UniProtKB-UniRule"/>
</dbReference>
<feature type="non-terminal residue" evidence="4">
    <location>
        <position position="401"/>
    </location>
</feature>
<dbReference type="Proteomes" id="UP000243876">
    <property type="component" value="Unassembled WGS sequence"/>
</dbReference>
<dbReference type="SMART" id="SM00870">
    <property type="entry name" value="Asparaginase"/>
    <property type="match status" value="1"/>
</dbReference>
<evidence type="ECO:0000256" key="2">
    <source>
        <dbReference type="SAM" id="SignalP"/>
    </source>
</evidence>
<dbReference type="InterPro" id="IPR027474">
    <property type="entry name" value="L-asparaginase_N"/>
</dbReference>
<feature type="signal peptide" evidence="2">
    <location>
        <begin position="1"/>
        <end position="18"/>
    </location>
</feature>
<dbReference type="PRINTS" id="PR00139">
    <property type="entry name" value="ASNGLNASE"/>
</dbReference>
<feature type="compositionally biased region" description="Basic residues" evidence="1">
    <location>
        <begin position="373"/>
        <end position="389"/>
    </location>
</feature>
<dbReference type="PANTHER" id="PTHR11707">
    <property type="entry name" value="L-ASPARAGINASE"/>
    <property type="match status" value="1"/>
</dbReference>
<evidence type="ECO:0000256" key="1">
    <source>
        <dbReference type="SAM" id="MobiDB-lite"/>
    </source>
</evidence>
<accession>A0A0D6EJ27</accession>
<feature type="compositionally biased region" description="Basic residues" evidence="1">
    <location>
        <begin position="346"/>
        <end position="359"/>
    </location>
</feature>
<keyword evidence="5" id="KW-1185">Reference proteome</keyword>
<dbReference type="PANTHER" id="PTHR11707:SF28">
    <property type="entry name" value="60 KDA LYSOPHOSPHOLIPASE"/>
    <property type="match status" value="1"/>
</dbReference>
<dbReference type="InterPro" id="IPR006034">
    <property type="entry name" value="Asparaginase/glutaminase-like"/>
</dbReference>
<feature type="region of interest" description="Disordered" evidence="1">
    <location>
        <begin position="344"/>
        <end position="401"/>
    </location>
</feature>
<organism evidence="4 5">
    <name type="scientific">Sporidiobolus salmonicolor</name>
    <name type="common">Yeast-like fungus</name>
    <name type="synonym">Sporobolomyces salmonicolor</name>
    <dbReference type="NCBI Taxonomy" id="5005"/>
    <lineage>
        <taxon>Eukaryota</taxon>
        <taxon>Fungi</taxon>
        <taxon>Dikarya</taxon>
        <taxon>Basidiomycota</taxon>
        <taxon>Pucciniomycotina</taxon>
        <taxon>Microbotryomycetes</taxon>
        <taxon>Sporidiobolales</taxon>
        <taxon>Sporidiobolaceae</taxon>
        <taxon>Sporobolomyces</taxon>
    </lineage>
</organism>
<dbReference type="OrthoDB" id="542841at2759"/>
<feature type="region of interest" description="Disordered" evidence="1">
    <location>
        <begin position="252"/>
        <end position="279"/>
    </location>
</feature>
<dbReference type="PIRSF" id="PIRSF001220">
    <property type="entry name" value="L-ASNase_gatD"/>
    <property type="match status" value="1"/>
</dbReference>
<dbReference type="PIRSF" id="PIRSF500176">
    <property type="entry name" value="L_ASNase"/>
    <property type="match status" value="1"/>
</dbReference>
<dbReference type="SUPFAM" id="SSF53774">
    <property type="entry name" value="Glutaminase/Asparaginase"/>
    <property type="match status" value="1"/>
</dbReference>
<proteinExistence type="predicted"/>
<dbReference type="InterPro" id="IPR037152">
    <property type="entry name" value="L-asparaginase_N_sf"/>
</dbReference>
<feature type="domain" description="L-asparaginase N-terminal" evidence="3">
    <location>
        <begin position="64"/>
        <end position="160"/>
    </location>
</feature>
<dbReference type="Pfam" id="PF00710">
    <property type="entry name" value="Asparaginase"/>
    <property type="match status" value="1"/>
</dbReference>
<name>A0A0D6EJ27_SPOSA</name>
<dbReference type="InterPro" id="IPR036152">
    <property type="entry name" value="Asp/glu_Ase-like_sf"/>
</dbReference>
<keyword evidence="2" id="KW-0732">Signal</keyword>
<dbReference type="Gene3D" id="3.40.50.1170">
    <property type="entry name" value="L-asparaginase, N-terminal domain"/>
    <property type="match status" value="1"/>
</dbReference>
<dbReference type="AlphaFoldDB" id="A0A0D6EJ27"/>
<protein>
    <submittedName>
        <fullName evidence="4">SPOSA6832_01599-mRNA-1:cds</fullName>
    </submittedName>
</protein>
<sequence>MIGFTAAAIALLAGSAVAAPVAGPPSLIERTSVDTLALNITYQSPRNSTYDHLPKLLIMATGDTHGTDTVEETAFLLDMTVNCGKPVVTTAAMRPSSAISADGPNNLLQAARTAVSPDSRDRGALIVLNDRICAAYYCQKTQANTVDTFESPEQGSIGTLLSTMPFYYFTASQPTFKKTFDLSNVTELPPVEIFYGYQGALCPSGRGVTQLEPTYCLRRNRFPPPQRLGRGGCEGRGPGRCRRRRVTILPSRLSLPPKEEERSGPDPPRAGGPHTGSLASAGLATINATLAHGIPVVRSSKINNGFVVPGACGSPLPLFSLSFKEQQADADVLVLHPVCAWQTRARSPRARSTRSRRAGCSRSCSRPGTRTPRSARRSKRRSRRSSRRARREEHPTRRRGD</sequence>
<dbReference type="EMBL" id="CENE01000005">
    <property type="protein sequence ID" value="CEQ40027.1"/>
    <property type="molecule type" value="Genomic_DNA"/>
</dbReference>